<reference evidence="1" key="2">
    <citation type="submission" date="2022-01" db="EMBL/GenBank/DDBJ databases">
        <authorList>
            <person name="Yamashiro T."/>
            <person name="Shiraishi A."/>
            <person name="Satake H."/>
            <person name="Nakayama K."/>
        </authorList>
    </citation>
    <scope>NUCLEOTIDE SEQUENCE</scope>
</reference>
<comment type="caution">
    <text evidence="1">The sequence shown here is derived from an EMBL/GenBank/DDBJ whole genome shotgun (WGS) entry which is preliminary data.</text>
</comment>
<sequence>MTTTAAQQVALDNALVQLEKRVEIGKCNMRINRYKIDMEVLREIYPRLPNQEFDELPSDEEIVSSIKELGHKGDNKSITEVVVDQMYQPWRTFVAIINKCLSRKIAGLDKLRL</sequence>
<accession>A0ABQ5D5R0</accession>
<evidence type="ECO:0000313" key="2">
    <source>
        <dbReference type="Proteomes" id="UP001151760"/>
    </source>
</evidence>
<name>A0ABQ5D5R0_9ASTR</name>
<reference evidence="1" key="1">
    <citation type="journal article" date="2022" name="Int. J. Mol. Sci.">
        <title>Draft Genome of Tanacetum Coccineum: Genomic Comparison of Closely Related Tanacetum-Family Plants.</title>
        <authorList>
            <person name="Yamashiro T."/>
            <person name="Shiraishi A."/>
            <person name="Nakayama K."/>
            <person name="Satake H."/>
        </authorList>
    </citation>
    <scope>NUCLEOTIDE SEQUENCE</scope>
</reference>
<proteinExistence type="predicted"/>
<keyword evidence="2" id="KW-1185">Reference proteome</keyword>
<protein>
    <submittedName>
        <fullName evidence="1">Uncharacterized protein</fullName>
    </submittedName>
</protein>
<gene>
    <name evidence="1" type="ORF">Tco_0924002</name>
</gene>
<organism evidence="1 2">
    <name type="scientific">Tanacetum coccineum</name>
    <dbReference type="NCBI Taxonomy" id="301880"/>
    <lineage>
        <taxon>Eukaryota</taxon>
        <taxon>Viridiplantae</taxon>
        <taxon>Streptophyta</taxon>
        <taxon>Embryophyta</taxon>
        <taxon>Tracheophyta</taxon>
        <taxon>Spermatophyta</taxon>
        <taxon>Magnoliopsida</taxon>
        <taxon>eudicotyledons</taxon>
        <taxon>Gunneridae</taxon>
        <taxon>Pentapetalae</taxon>
        <taxon>asterids</taxon>
        <taxon>campanulids</taxon>
        <taxon>Asterales</taxon>
        <taxon>Asteraceae</taxon>
        <taxon>Asteroideae</taxon>
        <taxon>Anthemideae</taxon>
        <taxon>Anthemidinae</taxon>
        <taxon>Tanacetum</taxon>
    </lineage>
</organism>
<dbReference type="Proteomes" id="UP001151760">
    <property type="component" value="Unassembled WGS sequence"/>
</dbReference>
<dbReference type="EMBL" id="BQNB010014890">
    <property type="protein sequence ID" value="GJT33583.1"/>
    <property type="molecule type" value="Genomic_DNA"/>
</dbReference>
<evidence type="ECO:0000313" key="1">
    <source>
        <dbReference type="EMBL" id="GJT33583.1"/>
    </source>
</evidence>